<reference evidence="1" key="2">
    <citation type="submission" date="2021-03" db="UniProtKB">
        <authorList>
            <consortium name="EnsemblPlants"/>
        </authorList>
    </citation>
    <scope>IDENTIFICATION</scope>
</reference>
<dbReference type="Gramene" id="novel_model_4633_5bd9a17a">
    <property type="protein sequence ID" value="cds.novel_model_4633_5bd9a17a"/>
    <property type="gene ID" value="novel_gene_2425_5bd9a17a"/>
</dbReference>
<dbReference type="AlphaFoldDB" id="A0A803R492"/>
<dbReference type="Proteomes" id="UP000596661">
    <property type="component" value="Chromosome 5"/>
</dbReference>
<accession>A0A803R3G2</accession>
<keyword evidence="2" id="KW-1185">Reference proteome</keyword>
<proteinExistence type="predicted"/>
<evidence type="ECO:0000313" key="2">
    <source>
        <dbReference type="Proteomes" id="UP000596661"/>
    </source>
</evidence>
<organism evidence="1 2">
    <name type="scientific">Cannabis sativa</name>
    <name type="common">Hemp</name>
    <name type="synonym">Marijuana</name>
    <dbReference type="NCBI Taxonomy" id="3483"/>
    <lineage>
        <taxon>Eukaryota</taxon>
        <taxon>Viridiplantae</taxon>
        <taxon>Streptophyta</taxon>
        <taxon>Embryophyta</taxon>
        <taxon>Tracheophyta</taxon>
        <taxon>Spermatophyta</taxon>
        <taxon>Magnoliopsida</taxon>
        <taxon>eudicotyledons</taxon>
        <taxon>Gunneridae</taxon>
        <taxon>Pentapetalae</taxon>
        <taxon>rosids</taxon>
        <taxon>fabids</taxon>
        <taxon>Rosales</taxon>
        <taxon>Cannabaceae</taxon>
        <taxon>Cannabis</taxon>
    </lineage>
</organism>
<dbReference type="EnsemblPlants" id="novel_model_4914_5bd9a17a">
    <property type="protein sequence ID" value="cds.novel_model_4914_5bd9a17a"/>
    <property type="gene ID" value="novel_gene_2569_5bd9a17a"/>
</dbReference>
<sequence>MANVLFTFKHLQSQSQRNWFSQQANKSIFPSIADPIAGFETNSASSRTSSSSEKSMGLTSKISTIDFVF</sequence>
<dbReference type="Gramene" id="novel_model_4914_5bd9a17a">
    <property type="protein sequence ID" value="cds.novel_model_4914_5bd9a17a"/>
    <property type="gene ID" value="novel_gene_2569_5bd9a17a"/>
</dbReference>
<dbReference type="EMBL" id="UZAU01000475">
    <property type="status" value="NOT_ANNOTATED_CDS"/>
    <property type="molecule type" value="Genomic_DNA"/>
</dbReference>
<evidence type="ECO:0000313" key="1">
    <source>
        <dbReference type="EnsemblPlants" id="cds.novel_model_4914_5bd9a17a"/>
    </source>
</evidence>
<name>A0A803R492_CANSA</name>
<dbReference type="EMBL" id="UZAU01000528">
    <property type="status" value="NOT_ANNOTATED_CDS"/>
    <property type="molecule type" value="Genomic_DNA"/>
</dbReference>
<dbReference type="EnsemblPlants" id="novel_model_4633_5bd9a17a">
    <property type="protein sequence ID" value="cds.novel_model_4633_5bd9a17a"/>
    <property type="gene ID" value="novel_gene_2425_5bd9a17a"/>
</dbReference>
<protein>
    <submittedName>
        <fullName evidence="1">Uncharacterized protein</fullName>
    </submittedName>
</protein>
<accession>A0A803R492</accession>
<reference evidence="1 2" key="1">
    <citation type="submission" date="2018-11" db="EMBL/GenBank/DDBJ databases">
        <authorList>
            <person name="Grassa J C."/>
        </authorList>
    </citation>
    <scope>NUCLEOTIDE SEQUENCE [LARGE SCALE GENOMIC DNA]</scope>
</reference>